<feature type="domain" description="RNase H type-1" evidence="12">
    <location>
        <begin position="9"/>
        <end position="152"/>
    </location>
</feature>
<keyword evidence="8" id="KW-0479">Metal-binding</keyword>
<dbReference type="CDD" id="cd09278">
    <property type="entry name" value="RNase_HI_prokaryote_like"/>
    <property type="match status" value="1"/>
</dbReference>
<dbReference type="Gene3D" id="3.30.420.10">
    <property type="entry name" value="Ribonuclease H-like superfamily/Ribonuclease H"/>
    <property type="match status" value="1"/>
</dbReference>
<keyword evidence="10 13" id="KW-0378">Hydrolase</keyword>
<evidence type="ECO:0000256" key="6">
    <source>
        <dbReference type="ARBA" id="ARBA00012180"/>
    </source>
</evidence>
<dbReference type="InterPro" id="IPR002156">
    <property type="entry name" value="RNaseH_domain"/>
</dbReference>
<dbReference type="HAMAP" id="MF_00042">
    <property type="entry name" value="RNase_H"/>
    <property type="match status" value="1"/>
</dbReference>
<gene>
    <name evidence="13" type="ORF">MNBD_PLANCTO03-2026</name>
</gene>
<dbReference type="GO" id="GO:0003676">
    <property type="term" value="F:nucleic acid binding"/>
    <property type="evidence" value="ECO:0007669"/>
    <property type="project" value="InterPro"/>
</dbReference>
<dbReference type="InterPro" id="IPR022892">
    <property type="entry name" value="RNaseHI"/>
</dbReference>
<evidence type="ECO:0000259" key="12">
    <source>
        <dbReference type="PROSITE" id="PS50879"/>
    </source>
</evidence>
<reference evidence="13" key="1">
    <citation type="submission" date="2018-06" db="EMBL/GenBank/DDBJ databases">
        <authorList>
            <person name="Zhirakovskaya E."/>
        </authorList>
    </citation>
    <scope>NUCLEOTIDE SEQUENCE</scope>
</reference>
<dbReference type="PANTHER" id="PTHR10642">
    <property type="entry name" value="RIBONUCLEASE H1"/>
    <property type="match status" value="1"/>
</dbReference>
<dbReference type="EMBL" id="UOGK01000061">
    <property type="protein sequence ID" value="VAX36467.1"/>
    <property type="molecule type" value="Genomic_DNA"/>
</dbReference>
<dbReference type="AlphaFoldDB" id="A0A3B1E310"/>
<keyword evidence="11" id="KW-0460">Magnesium</keyword>
<proteinExistence type="inferred from homology"/>
<comment type="catalytic activity">
    <reaction evidence="1">
        <text>Endonucleolytic cleavage to 5'-phosphomonoester.</text>
        <dbReference type="EC" id="3.1.26.4"/>
    </reaction>
</comment>
<comment type="cofactor">
    <cofactor evidence="2">
        <name>Mg(2+)</name>
        <dbReference type="ChEBI" id="CHEBI:18420"/>
    </cofactor>
</comment>
<protein>
    <recommendedName>
        <fullName evidence="6">ribonuclease H</fullName>
        <ecNumber evidence="6">3.1.26.4</ecNumber>
    </recommendedName>
</protein>
<evidence type="ECO:0000256" key="1">
    <source>
        <dbReference type="ARBA" id="ARBA00000077"/>
    </source>
</evidence>
<dbReference type="SUPFAM" id="SSF53098">
    <property type="entry name" value="Ribonuclease H-like"/>
    <property type="match status" value="1"/>
</dbReference>
<sequence>MAEPTPPASPPKVHLFTDGACSGNPGPGGWAFILRHPASQKEIERSGGEKLTTNNRMELMAVIRGFEALTRPSEVDLYSDSQYVLKGLNEWMAGWKARGWKTAAKKPVKNQDLWMQLDALLDGHAVRFHWVRGHNDHAENERCDKLAVAARDKAAGK</sequence>
<keyword evidence="9" id="KW-0255">Endonuclease</keyword>
<dbReference type="InterPro" id="IPR050092">
    <property type="entry name" value="RNase_H"/>
</dbReference>
<dbReference type="InterPro" id="IPR012337">
    <property type="entry name" value="RNaseH-like_sf"/>
</dbReference>
<evidence type="ECO:0000256" key="9">
    <source>
        <dbReference type="ARBA" id="ARBA00022759"/>
    </source>
</evidence>
<dbReference type="NCBIfam" id="NF001236">
    <property type="entry name" value="PRK00203.1"/>
    <property type="match status" value="1"/>
</dbReference>
<comment type="subunit">
    <text evidence="5">Monomer.</text>
</comment>
<dbReference type="Pfam" id="PF00075">
    <property type="entry name" value="RNase_H"/>
    <property type="match status" value="1"/>
</dbReference>
<evidence type="ECO:0000256" key="8">
    <source>
        <dbReference type="ARBA" id="ARBA00022723"/>
    </source>
</evidence>
<name>A0A3B1E310_9ZZZZ</name>
<dbReference type="GO" id="GO:0043137">
    <property type="term" value="P:DNA replication, removal of RNA primer"/>
    <property type="evidence" value="ECO:0007669"/>
    <property type="project" value="TreeGrafter"/>
</dbReference>
<keyword evidence="7" id="KW-0540">Nuclease</keyword>
<dbReference type="InterPro" id="IPR036397">
    <property type="entry name" value="RNaseH_sf"/>
</dbReference>
<evidence type="ECO:0000256" key="11">
    <source>
        <dbReference type="ARBA" id="ARBA00022842"/>
    </source>
</evidence>
<comment type="similarity">
    <text evidence="4">Belongs to the RNase H family.</text>
</comment>
<accession>A0A3B1E310</accession>
<evidence type="ECO:0000256" key="7">
    <source>
        <dbReference type="ARBA" id="ARBA00022722"/>
    </source>
</evidence>
<dbReference type="FunFam" id="3.30.420.10:FF:000089">
    <property type="entry name" value="Ribonuclease H"/>
    <property type="match status" value="1"/>
</dbReference>
<evidence type="ECO:0000256" key="4">
    <source>
        <dbReference type="ARBA" id="ARBA00005300"/>
    </source>
</evidence>
<evidence type="ECO:0000313" key="13">
    <source>
        <dbReference type="EMBL" id="VAX36467.1"/>
    </source>
</evidence>
<dbReference type="GO" id="GO:0046872">
    <property type="term" value="F:metal ion binding"/>
    <property type="evidence" value="ECO:0007669"/>
    <property type="project" value="UniProtKB-KW"/>
</dbReference>
<evidence type="ECO:0000256" key="3">
    <source>
        <dbReference type="ARBA" id="ARBA00004065"/>
    </source>
</evidence>
<comment type="function">
    <text evidence="3">Endonuclease that specifically degrades the RNA of RNA-DNA hybrids.</text>
</comment>
<evidence type="ECO:0000256" key="5">
    <source>
        <dbReference type="ARBA" id="ARBA00011245"/>
    </source>
</evidence>
<dbReference type="PANTHER" id="PTHR10642:SF26">
    <property type="entry name" value="RIBONUCLEASE H1"/>
    <property type="match status" value="1"/>
</dbReference>
<evidence type="ECO:0000256" key="2">
    <source>
        <dbReference type="ARBA" id="ARBA00001946"/>
    </source>
</evidence>
<organism evidence="13">
    <name type="scientific">hydrothermal vent metagenome</name>
    <dbReference type="NCBI Taxonomy" id="652676"/>
    <lineage>
        <taxon>unclassified sequences</taxon>
        <taxon>metagenomes</taxon>
        <taxon>ecological metagenomes</taxon>
    </lineage>
</organism>
<dbReference type="PROSITE" id="PS50879">
    <property type="entry name" value="RNASE_H_1"/>
    <property type="match status" value="1"/>
</dbReference>
<evidence type="ECO:0000256" key="10">
    <source>
        <dbReference type="ARBA" id="ARBA00022801"/>
    </source>
</evidence>
<dbReference type="EC" id="3.1.26.4" evidence="6"/>
<dbReference type="GO" id="GO:0004523">
    <property type="term" value="F:RNA-DNA hybrid ribonuclease activity"/>
    <property type="evidence" value="ECO:0007669"/>
    <property type="project" value="UniProtKB-EC"/>
</dbReference>